<dbReference type="Proteomes" id="UP000034029">
    <property type="component" value="Chromosome"/>
</dbReference>
<organism evidence="3 5">
    <name type="scientific">Salinicoccus halodurans</name>
    <dbReference type="NCBI Taxonomy" id="407035"/>
    <lineage>
        <taxon>Bacteria</taxon>
        <taxon>Bacillati</taxon>
        <taxon>Bacillota</taxon>
        <taxon>Bacilli</taxon>
        <taxon>Bacillales</taxon>
        <taxon>Staphylococcaceae</taxon>
        <taxon>Salinicoccus</taxon>
    </lineage>
</organism>
<feature type="compositionally biased region" description="Acidic residues" evidence="1">
    <location>
        <begin position="37"/>
        <end position="56"/>
    </location>
</feature>
<feature type="compositionally biased region" description="Basic and acidic residues" evidence="1">
    <location>
        <begin position="1"/>
        <end position="17"/>
    </location>
</feature>
<keyword evidence="4" id="KW-1185">Reference proteome</keyword>
<protein>
    <submittedName>
        <fullName evidence="3">Uncharacterized protein</fullName>
    </submittedName>
</protein>
<evidence type="ECO:0000313" key="3">
    <source>
        <dbReference type="EMBL" id="SFK90965.1"/>
    </source>
</evidence>
<feature type="region of interest" description="Disordered" evidence="1">
    <location>
        <begin position="1"/>
        <end position="64"/>
    </location>
</feature>
<name>A0A0F7HLL5_9STAP</name>
<evidence type="ECO:0000313" key="4">
    <source>
        <dbReference type="Proteomes" id="UP000034029"/>
    </source>
</evidence>
<sequence>MHIKERGTPERGIDRMQNEGGGSSALYDLTDRHLEEETPQDTDILPEDQLPEETEGPVDKRSPA</sequence>
<dbReference type="EMBL" id="FOTB01000005">
    <property type="protein sequence ID" value="SFK90965.1"/>
    <property type="molecule type" value="Genomic_DNA"/>
</dbReference>
<accession>A0A0F7HLL5</accession>
<gene>
    <name evidence="2" type="ORF">AAT16_09920</name>
    <name evidence="3" type="ORF">SAMN05216235_2479</name>
</gene>
<dbReference type="KEGG" id="shv:AAT16_09920"/>
<evidence type="ECO:0000256" key="1">
    <source>
        <dbReference type="SAM" id="MobiDB-lite"/>
    </source>
</evidence>
<reference evidence="4" key="2">
    <citation type="submission" date="2015-04" db="EMBL/GenBank/DDBJ databases">
        <title>Complete genome sequence of Salinicoccus halodurans strain H3B36, isolated from the Qaidam basin of China.</title>
        <authorList>
            <person name="Ma Y."/>
            <person name="Jiang K."/>
            <person name="Xue Y."/>
        </authorList>
    </citation>
    <scope>NUCLEOTIDE SEQUENCE [LARGE SCALE GENOMIC DNA]</scope>
    <source>
        <strain evidence="4">H3B36</strain>
    </source>
</reference>
<reference evidence="3 5" key="3">
    <citation type="submission" date="2016-10" db="EMBL/GenBank/DDBJ databases">
        <authorList>
            <person name="Varghese N."/>
            <person name="Submissions S."/>
        </authorList>
    </citation>
    <scope>NUCLEOTIDE SEQUENCE [LARGE SCALE GENOMIC DNA]</scope>
    <source>
        <strain evidence="3 5">CGMCC 1.6501</strain>
    </source>
</reference>
<reference evidence="2 4" key="1">
    <citation type="journal article" date="2015" name="Int. J. Syst. Evol. Microbiol.">
        <title>Complete genome sequence of Salinicoccus halodurans H3B36, isolated from the Qaidam Basin in China.</title>
        <authorList>
            <person name="Jiang K."/>
            <person name="Xue Y."/>
            <person name="Ma Y."/>
        </authorList>
    </citation>
    <scope>NUCLEOTIDE SEQUENCE [LARGE SCALE GENOMIC DNA]</scope>
    <source>
        <strain evidence="2 4">H3B36</strain>
    </source>
</reference>
<dbReference type="RefSeq" id="WP_046790666.1">
    <property type="nucleotide sequence ID" value="NZ_CP011366.1"/>
</dbReference>
<evidence type="ECO:0000313" key="5">
    <source>
        <dbReference type="Proteomes" id="UP000183090"/>
    </source>
</evidence>
<dbReference type="EMBL" id="CP011366">
    <property type="protein sequence ID" value="AKG74484.1"/>
    <property type="molecule type" value="Genomic_DNA"/>
</dbReference>
<dbReference type="AlphaFoldDB" id="A0A0F7HLL5"/>
<dbReference type="OrthoDB" id="2390306at2"/>
<proteinExistence type="predicted"/>
<evidence type="ECO:0000313" key="2">
    <source>
        <dbReference type="EMBL" id="AKG74484.1"/>
    </source>
</evidence>
<dbReference type="Proteomes" id="UP000183090">
    <property type="component" value="Unassembled WGS sequence"/>
</dbReference>